<dbReference type="EMBL" id="LT960611">
    <property type="protein sequence ID" value="SON48082.1"/>
    <property type="molecule type" value="Genomic_DNA"/>
</dbReference>
<sequence>MALFCLFMAYKIGQQLLRAQMVTESPSRISIHDLQCCKILT</sequence>
<dbReference type="Proteomes" id="UP000235828">
    <property type="component" value="Chromosome A"/>
</dbReference>
<name>A0A2N8Z870_9VIBR</name>
<dbReference type="KEGG" id="vta:A0103"/>
<dbReference type="AlphaFoldDB" id="A0A2N8Z870"/>
<keyword evidence="2" id="KW-1185">Reference proteome</keyword>
<proteinExistence type="predicted"/>
<evidence type="ECO:0000313" key="1">
    <source>
        <dbReference type="EMBL" id="SON48082.1"/>
    </source>
</evidence>
<evidence type="ECO:0000313" key="2">
    <source>
        <dbReference type="Proteomes" id="UP000235828"/>
    </source>
</evidence>
<gene>
    <name evidence="1" type="ORF">VTAP4600_A0103</name>
</gene>
<organism evidence="1 2">
    <name type="scientific">Vibrio tapetis subsp. tapetis</name>
    <dbReference type="NCBI Taxonomy" id="1671868"/>
    <lineage>
        <taxon>Bacteria</taxon>
        <taxon>Pseudomonadati</taxon>
        <taxon>Pseudomonadota</taxon>
        <taxon>Gammaproteobacteria</taxon>
        <taxon>Vibrionales</taxon>
        <taxon>Vibrionaceae</taxon>
        <taxon>Vibrio</taxon>
    </lineage>
</organism>
<protein>
    <submittedName>
        <fullName evidence="1">Uncharacterized protein</fullName>
    </submittedName>
</protein>
<reference evidence="1 2" key="1">
    <citation type="submission" date="2017-10" db="EMBL/GenBank/DDBJ databases">
        <authorList>
            <person name="Banno H."/>
            <person name="Chua N.-H."/>
        </authorList>
    </citation>
    <scope>NUCLEOTIDE SEQUENCE [LARGE SCALE GENOMIC DNA]</scope>
    <source>
        <strain evidence="1">Vibrio tapetis CECT4600</strain>
    </source>
</reference>
<accession>A0A2N8Z870</accession>